<comment type="similarity">
    <text evidence="3">In the C-terminal section; belongs to the transpeptidase family.</text>
</comment>
<comment type="caution">
    <text evidence="17">The sequence shown here is derived from an EMBL/GenBank/DDBJ whole genome shotgun (WGS) entry which is preliminary data.</text>
</comment>
<comment type="subcellular location">
    <subcellularLocation>
        <location evidence="1">Cell inner membrane</location>
        <topology evidence="1">Single-pass membrane protein</topology>
    </subcellularLocation>
</comment>
<dbReference type="InterPro" id="IPR011815">
    <property type="entry name" value="PBP_1c"/>
</dbReference>
<evidence type="ECO:0000256" key="12">
    <source>
        <dbReference type="ARBA" id="ARBA00049902"/>
    </source>
</evidence>
<dbReference type="GO" id="GO:0009252">
    <property type="term" value="P:peptidoglycan biosynthetic process"/>
    <property type="evidence" value="ECO:0007669"/>
    <property type="project" value="UniProtKB-UniPathway"/>
</dbReference>
<comment type="catalytic activity">
    <reaction evidence="12">
        <text>[GlcNAc-(1-&gt;4)-Mur2Ac(oyl-L-Ala-gamma-D-Glu-L-Lys-D-Ala-D-Ala)](n)-di-trans,octa-cis-undecaprenyl diphosphate + beta-D-GlcNAc-(1-&gt;4)-Mur2Ac(oyl-L-Ala-gamma-D-Glu-L-Lys-D-Ala-D-Ala)-di-trans,octa-cis-undecaprenyl diphosphate = [GlcNAc-(1-&gt;4)-Mur2Ac(oyl-L-Ala-gamma-D-Glu-L-Lys-D-Ala-D-Ala)](n+1)-di-trans,octa-cis-undecaprenyl diphosphate + di-trans,octa-cis-undecaprenyl diphosphate + H(+)</text>
        <dbReference type="Rhea" id="RHEA:23708"/>
        <dbReference type="Rhea" id="RHEA-COMP:9602"/>
        <dbReference type="Rhea" id="RHEA-COMP:9603"/>
        <dbReference type="ChEBI" id="CHEBI:15378"/>
        <dbReference type="ChEBI" id="CHEBI:58405"/>
        <dbReference type="ChEBI" id="CHEBI:60033"/>
        <dbReference type="ChEBI" id="CHEBI:78435"/>
        <dbReference type="EC" id="2.4.99.28"/>
    </reaction>
</comment>
<dbReference type="Gene3D" id="1.10.3810.10">
    <property type="entry name" value="Biosynthetic peptidoglycan transglycosylase-like"/>
    <property type="match status" value="1"/>
</dbReference>
<dbReference type="GO" id="GO:0005886">
    <property type="term" value="C:plasma membrane"/>
    <property type="evidence" value="ECO:0007669"/>
    <property type="project" value="UniProtKB-SubCell"/>
</dbReference>
<keyword evidence="7" id="KW-0328">Glycosyltransferase</keyword>
<keyword evidence="18" id="KW-1185">Reference proteome</keyword>
<feature type="domain" description="Penicillin-binding protein transpeptidase" evidence="14">
    <location>
        <begin position="311"/>
        <end position="546"/>
    </location>
</feature>
<keyword evidence="10" id="KW-0511">Multifunctional enzyme</keyword>
<dbReference type="PANTHER" id="PTHR32282">
    <property type="entry name" value="BINDING PROTEIN TRANSPEPTIDASE, PUTATIVE-RELATED"/>
    <property type="match status" value="1"/>
</dbReference>
<keyword evidence="9" id="KW-0378">Hydrolase</keyword>
<dbReference type="InterPro" id="IPR001264">
    <property type="entry name" value="Glyco_trans_51"/>
</dbReference>
<dbReference type="GO" id="GO:0004180">
    <property type="term" value="F:carboxypeptidase activity"/>
    <property type="evidence" value="ECO:0007669"/>
    <property type="project" value="UniProtKB-KW"/>
</dbReference>
<dbReference type="Pfam" id="PF00912">
    <property type="entry name" value="Transgly"/>
    <property type="match status" value="1"/>
</dbReference>
<dbReference type="SUPFAM" id="SSF53955">
    <property type="entry name" value="Lysozyme-like"/>
    <property type="match status" value="1"/>
</dbReference>
<comment type="pathway">
    <text evidence="2">Cell wall biogenesis; peptidoglycan biosynthesis.</text>
</comment>
<dbReference type="InterPro" id="IPR009647">
    <property type="entry name" value="PBP_C"/>
</dbReference>
<sequence>MQRSGWSMASKRMRGALLLAALLLSGPCLALPGFAQVKAAWRSSDVIVQDRHGQPLQRWRVDKQGRRQDWVSLVDTSPALRQALVLSEDKRFYQHSGVDWSGVAAAAWGNLWNTRTRGASTLTMQLAGLLDQELKAGRNGRSLWQKVGQSWSAAWLEQHWSKAEILEAYLNLVAFRGELVGLSALSSTLFGKLPSGLNQEESAITVALIRAPNAPAEKVSARACQLLHELGQPARCDVVAIHTSQALARSRAANPQAEQDAPHFTRKLLQRQPMAQGGVVRSTLDQTLQRYATSVLRRQLAALAQRNVQDGALVVLDNTSGDILAWVGSSGAALSSAAEVDGVTALRQAGSTLKPFLYQLALQRHYLTAASLLNDSPLDLQTGSGLYAPQNYAKDFKGLVSARTALAASLNVPAVRVIEMVGPQALRDRLTQLGLSSLQQDGEYYGYSLALGAADIRLLELANAYRTLANQGRASALRWTMADPPPRWQRQLDAASSFIIADILADRTARARTFGLDSVLSTRYWSAVKTGTSKDMRDNWAVGFSRQFTVASWVGNSNGEPMWDVSGMHGAAPIWMAVLDKAQSAAGPSLPPSAPAGVVRQLVRYRGGEEAERQEWFLAGSQRSLIESADSKATTQSPGIVSPLDGSIFAIDPDIPPANQRLLLRARGVVAAQWWLDGKLLGKGAVLRWFPWPGRHRLELRDGKGGKVEAVGFEVRGAMLKPPARPPGRSMPPGMPH</sequence>
<gene>
    <name evidence="17" type="primary">pbpC</name>
    <name evidence="17" type="ORF">H2Z84_11040</name>
</gene>
<proteinExistence type="inferred from homology"/>
<comment type="similarity">
    <text evidence="4">In the N-terminal section; belongs to the glycosyltransferase 51 family.</text>
</comment>
<dbReference type="Pfam" id="PF00905">
    <property type="entry name" value="Transpeptidase"/>
    <property type="match status" value="1"/>
</dbReference>
<dbReference type="GO" id="GO:0008658">
    <property type="term" value="F:penicillin binding"/>
    <property type="evidence" value="ECO:0007669"/>
    <property type="project" value="InterPro"/>
</dbReference>
<dbReference type="NCBIfam" id="TIGR02073">
    <property type="entry name" value="PBP_1c"/>
    <property type="match status" value="1"/>
</dbReference>
<keyword evidence="13" id="KW-0732">Signal</keyword>
<dbReference type="Gene3D" id="3.40.710.10">
    <property type="entry name" value="DD-peptidase/beta-lactamase superfamily"/>
    <property type="match status" value="1"/>
</dbReference>
<evidence type="ECO:0000256" key="2">
    <source>
        <dbReference type="ARBA" id="ARBA00004752"/>
    </source>
</evidence>
<dbReference type="Pfam" id="PF06832">
    <property type="entry name" value="BiPBP_C"/>
    <property type="match status" value="1"/>
</dbReference>
<evidence type="ECO:0000259" key="16">
    <source>
        <dbReference type="Pfam" id="PF06832"/>
    </source>
</evidence>
<evidence type="ECO:0000313" key="18">
    <source>
        <dbReference type="Proteomes" id="UP000545606"/>
    </source>
</evidence>
<evidence type="ECO:0000259" key="14">
    <source>
        <dbReference type="Pfam" id="PF00905"/>
    </source>
</evidence>
<evidence type="ECO:0000256" key="5">
    <source>
        <dbReference type="ARBA" id="ARBA00022645"/>
    </source>
</evidence>
<keyword evidence="8" id="KW-0808">Transferase</keyword>
<dbReference type="Proteomes" id="UP000545606">
    <property type="component" value="Unassembled WGS sequence"/>
</dbReference>
<dbReference type="InterPro" id="IPR036950">
    <property type="entry name" value="PBP_transglycosylase"/>
</dbReference>
<protein>
    <recommendedName>
        <fullName evidence="11">peptidoglycan glycosyltransferase</fullName>
        <ecNumber evidence="11">2.4.99.28</ecNumber>
    </recommendedName>
</protein>
<evidence type="ECO:0000256" key="8">
    <source>
        <dbReference type="ARBA" id="ARBA00022679"/>
    </source>
</evidence>
<dbReference type="SUPFAM" id="SSF56601">
    <property type="entry name" value="beta-lactamase/transpeptidase-like"/>
    <property type="match status" value="1"/>
</dbReference>
<dbReference type="InterPro" id="IPR012338">
    <property type="entry name" value="Beta-lactam/transpept-like"/>
</dbReference>
<dbReference type="PANTHER" id="PTHR32282:SF15">
    <property type="entry name" value="PENICILLIN-BINDING PROTEIN 1C"/>
    <property type="match status" value="1"/>
</dbReference>
<feature type="chain" id="PRO_5032633589" description="peptidoglycan glycosyltransferase" evidence="13">
    <location>
        <begin position="31"/>
        <end position="737"/>
    </location>
</feature>
<reference evidence="17 18" key="1">
    <citation type="submission" date="2020-07" db="EMBL/GenBank/DDBJ databases">
        <title>Draft genome sequence of violacein-producing bacteria and related species.</title>
        <authorList>
            <person name="Wilson H.S."/>
            <person name="De Leon M.E."/>
        </authorList>
    </citation>
    <scope>NUCLEOTIDE SEQUENCE [LARGE SCALE GENOMIC DNA]</scope>
    <source>
        <strain evidence="17 18">HSC-21Su07</strain>
    </source>
</reference>
<keyword evidence="6" id="KW-0645">Protease</keyword>
<dbReference type="UniPathway" id="UPA00219"/>
<dbReference type="InterPro" id="IPR050396">
    <property type="entry name" value="Glycosyltr_51/Transpeptidase"/>
</dbReference>
<evidence type="ECO:0000256" key="4">
    <source>
        <dbReference type="ARBA" id="ARBA00007739"/>
    </source>
</evidence>
<organism evidence="17 18">
    <name type="scientific">Aquitalea aquatica</name>
    <dbReference type="NCBI Taxonomy" id="3044273"/>
    <lineage>
        <taxon>Bacteria</taxon>
        <taxon>Pseudomonadati</taxon>
        <taxon>Pseudomonadota</taxon>
        <taxon>Betaproteobacteria</taxon>
        <taxon>Neisseriales</taxon>
        <taxon>Chromobacteriaceae</taxon>
        <taxon>Aquitalea</taxon>
    </lineage>
</organism>
<dbReference type="EMBL" id="JACERN010000030">
    <property type="protein sequence ID" value="MBA4708913.1"/>
    <property type="molecule type" value="Genomic_DNA"/>
</dbReference>
<dbReference type="GO" id="GO:0006508">
    <property type="term" value="P:proteolysis"/>
    <property type="evidence" value="ECO:0007669"/>
    <property type="project" value="UniProtKB-KW"/>
</dbReference>
<evidence type="ECO:0000256" key="9">
    <source>
        <dbReference type="ARBA" id="ARBA00022801"/>
    </source>
</evidence>
<dbReference type="InterPro" id="IPR023346">
    <property type="entry name" value="Lysozyme-like_dom_sf"/>
</dbReference>
<dbReference type="InterPro" id="IPR001460">
    <property type="entry name" value="PCN-bd_Tpept"/>
</dbReference>
<evidence type="ECO:0000256" key="1">
    <source>
        <dbReference type="ARBA" id="ARBA00004377"/>
    </source>
</evidence>
<feature type="domain" description="Penicillin-binding C-terminal" evidence="16">
    <location>
        <begin position="631"/>
        <end position="708"/>
    </location>
</feature>
<keyword evidence="5" id="KW-0121">Carboxypeptidase</keyword>
<dbReference type="AlphaFoldDB" id="A0A838Y166"/>
<evidence type="ECO:0000256" key="6">
    <source>
        <dbReference type="ARBA" id="ARBA00022670"/>
    </source>
</evidence>
<evidence type="ECO:0000256" key="11">
    <source>
        <dbReference type="ARBA" id="ARBA00044770"/>
    </source>
</evidence>
<evidence type="ECO:0000256" key="7">
    <source>
        <dbReference type="ARBA" id="ARBA00022676"/>
    </source>
</evidence>
<accession>A0A838Y166</accession>
<feature type="signal peptide" evidence="13">
    <location>
        <begin position="1"/>
        <end position="30"/>
    </location>
</feature>
<dbReference type="GO" id="GO:0030288">
    <property type="term" value="C:outer membrane-bounded periplasmic space"/>
    <property type="evidence" value="ECO:0007669"/>
    <property type="project" value="TreeGrafter"/>
</dbReference>
<evidence type="ECO:0000256" key="3">
    <source>
        <dbReference type="ARBA" id="ARBA00007090"/>
    </source>
</evidence>
<evidence type="ECO:0000256" key="13">
    <source>
        <dbReference type="SAM" id="SignalP"/>
    </source>
</evidence>
<dbReference type="EC" id="2.4.99.28" evidence="11"/>
<dbReference type="GO" id="GO:0008955">
    <property type="term" value="F:peptidoglycan glycosyltransferase activity"/>
    <property type="evidence" value="ECO:0007669"/>
    <property type="project" value="UniProtKB-EC"/>
</dbReference>
<name>A0A838Y166_9NEIS</name>
<feature type="domain" description="Glycosyl transferase family 51" evidence="15">
    <location>
        <begin position="55"/>
        <end position="228"/>
    </location>
</feature>
<evidence type="ECO:0000313" key="17">
    <source>
        <dbReference type="EMBL" id="MBA4708913.1"/>
    </source>
</evidence>
<evidence type="ECO:0000256" key="10">
    <source>
        <dbReference type="ARBA" id="ARBA00023268"/>
    </source>
</evidence>
<evidence type="ECO:0000259" key="15">
    <source>
        <dbReference type="Pfam" id="PF00912"/>
    </source>
</evidence>